<proteinExistence type="predicted"/>
<dbReference type="Pfam" id="PF05717">
    <property type="entry name" value="TnpB_IS66"/>
    <property type="match status" value="1"/>
</dbReference>
<dbReference type="EMBL" id="JBHLVX010000040">
    <property type="protein sequence ID" value="MFC0268307.1"/>
    <property type="molecule type" value="Genomic_DNA"/>
</dbReference>
<evidence type="ECO:0000313" key="1">
    <source>
        <dbReference type="EMBL" id="MFC0268307.1"/>
    </source>
</evidence>
<reference evidence="1 2" key="1">
    <citation type="submission" date="2024-09" db="EMBL/GenBank/DDBJ databases">
        <authorList>
            <person name="Sun Q."/>
            <person name="Mori K."/>
        </authorList>
    </citation>
    <scope>NUCLEOTIDE SEQUENCE [LARGE SCALE GENOMIC DNA]</scope>
    <source>
        <strain evidence="1 2">CCM 7415</strain>
    </source>
</reference>
<accession>A0ABV6G3S4</accession>
<organism evidence="1 2">
    <name type="scientific">Kushneria aurantia</name>
    <dbReference type="NCBI Taxonomy" id="504092"/>
    <lineage>
        <taxon>Bacteria</taxon>
        <taxon>Pseudomonadati</taxon>
        <taxon>Pseudomonadota</taxon>
        <taxon>Gammaproteobacteria</taxon>
        <taxon>Oceanospirillales</taxon>
        <taxon>Halomonadaceae</taxon>
        <taxon>Kushneria</taxon>
    </lineage>
</organism>
<comment type="caution">
    <text evidence="1">The sequence shown here is derived from an EMBL/GenBank/DDBJ whole genome shotgun (WGS) entry which is preliminary data.</text>
</comment>
<protein>
    <submittedName>
        <fullName evidence="1">IS66 family insertion sequence element accessory protein TnpB</fullName>
    </submittedName>
</protein>
<keyword evidence="2" id="KW-1185">Reference proteome</keyword>
<sequence>MRSTTRAGRSTCASKSMIGPFWCRKRWSLIPSRPRNRQRDKVKLLHWERNGFVVWYKRLERERFTVAKAPGMRHRQPFCNRP</sequence>
<gene>
    <name evidence="1" type="primary">tnpB</name>
    <name evidence="1" type="ORF">ACFFHW_09990</name>
</gene>
<dbReference type="Proteomes" id="UP001589814">
    <property type="component" value="Unassembled WGS sequence"/>
</dbReference>
<dbReference type="RefSeq" id="WP_083920842.1">
    <property type="nucleotide sequence ID" value="NZ_JBHLVX010000040.1"/>
</dbReference>
<evidence type="ECO:0000313" key="2">
    <source>
        <dbReference type="Proteomes" id="UP001589814"/>
    </source>
</evidence>
<name>A0ABV6G3S4_9GAMM</name>
<dbReference type="InterPro" id="IPR008878">
    <property type="entry name" value="Transposase_IS66_Orf2"/>
</dbReference>